<dbReference type="PANTHER" id="PTHR47331">
    <property type="entry name" value="PHD-TYPE DOMAIN-CONTAINING PROTEIN"/>
    <property type="match status" value="1"/>
</dbReference>
<accession>A0AAV8ZM00</accession>
<gene>
    <name evidence="1" type="ORF">NQ314_003447</name>
</gene>
<name>A0AAV8ZM00_9CUCU</name>
<reference evidence="1" key="1">
    <citation type="journal article" date="2023" name="Insect Mol. Biol.">
        <title>Genome sequencing provides insights into the evolution of gene families encoding plant cell wall-degrading enzymes in longhorned beetles.</title>
        <authorList>
            <person name="Shin N.R."/>
            <person name="Okamura Y."/>
            <person name="Kirsch R."/>
            <person name="Pauchet Y."/>
        </authorList>
    </citation>
    <scope>NUCLEOTIDE SEQUENCE</scope>
    <source>
        <strain evidence="1">RBIC_L_NR</strain>
    </source>
</reference>
<evidence type="ECO:0000313" key="1">
    <source>
        <dbReference type="EMBL" id="KAJ8966582.1"/>
    </source>
</evidence>
<dbReference type="AlphaFoldDB" id="A0AAV8ZM00"/>
<proteinExistence type="predicted"/>
<organism evidence="1 2">
    <name type="scientific">Rhamnusium bicolor</name>
    <dbReference type="NCBI Taxonomy" id="1586634"/>
    <lineage>
        <taxon>Eukaryota</taxon>
        <taxon>Metazoa</taxon>
        <taxon>Ecdysozoa</taxon>
        <taxon>Arthropoda</taxon>
        <taxon>Hexapoda</taxon>
        <taxon>Insecta</taxon>
        <taxon>Pterygota</taxon>
        <taxon>Neoptera</taxon>
        <taxon>Endopterygota</taxon>
        <taxon>Coleoptera</taxon>
        <taxon>Polyphaga</taxon>
        <taxon>Cucujiformia</taxon>
        <taxon>Chrysomeloidea</taxon>
        <taxon>Cerambycidae</taxon>
        <taxon>Lepturinae</taxon>
        <taxon>Rhagiini</taxon>
        <taxon>Rhamnusium</taxon>
    </lineage>
</organism>
<sequence length="95" mass="10733">MKLLQEGGFELRKWASNESFLLSKLPSSHLILNSLAFDKDESLKILGLRWDPLTDTFSLKVQPLERSCTKRSILSDLARVFDALGILALQFLPSI</sequence>
<protein>
    <submittedName>
        <fullName evidence="1">Uncharacterized protein</fullName>
    </submittedName>
</protein>
<keyword evidence="2" id="KW-1185">Reference proteome</keyword>
<evidence type="ECO:0000313" key="2">
    <source>
        <dbReference type="Proteomes" id="UP001162156"/>
    </source>
</evidence>
<dbReference type="PANTHER" id="PTHR47331:SF5">
    <property type="entry name" value="RIBONUCLEASE H"/>
    <property type="match status" value="1"/>
</dbReference>
<dbReference type="Proteomes" id="UP001162156">
    <property type="component" value="Unassembled WGS sequence"/>
</dbReference>
<dbReference type="EMBL" id="JANEYF010000973">
    <property type="protein sequence ID" value="KAJ8966582.1"/>
    <property type="molecule type" value="Genomic_DNA"/>
</dbReference>
<comment type="caution">
    <text evidence="1">The sequence shown here is derived from an EMBL/GenBank/DDBJ whole genome shotgun (WGS) entry which is preliminary data.</text>
</comment>